<dbReference type="EMBL" id="CP092418">
    <property type="protein sequence ID" value="USD19895.1"/>
    <property type="molecule type" value="Genomic_DNA"/>
</dbReference>
<dbReference type="Proteomes" id="UP001055658">
    <property type="component" value="Chromosome"/>
</dbReference>
<protein>
    <recommendedName>
        <fullName evidence="3">Capsule polysaccharide biosynthesis protein</fullName>
    </recommendedName>
</protein>
<organism evidence="1 2">
    <name type="scientific">Microbulbifer variabilis</name>
    <dbReference type="NCBI Taxonomy" id="266805"/>
    <lineage>
        <taxon>Bacteria</taxon>
        <taxon>Pseudomonadati</taxon>
        <taxon>Pseudomonadota</taxon>
        <taxon>Gammaproteobacteria</taxon>
        <taxon>Cellvibrionales</taxon>
        <taxon>Microbulbiferaceae</taxon>
        <taxon>Microbulbifer</taxon>
    </lineage>
</organism>
<evidence type="ECO:0000313" key="1">
    <source>
        <dbReference type="EMBL" id="USD19895.1"/>
    </source>
</evidence>
<sequence length="392" mass="44765">MRVLIYEPMPDIQRADVILAIARKETELGNNILLLVEEEVQLFSRNHINQPHSVNCTNIVKAKIATSGLNFISLPRSKALAKQFEANPNKTLREIKNYRANCFHKVIESYKPEKIIIWNGLPHYQQDFINLARDINPNQKFSFLEAGWFPQSGTYYEDPLGVNAQSSISITKPKTISSEERQNVRQWKVSYREKFGDNDISDNGYLFIPLQLETDTNITKFSPFSTMKNFLEWAESHVAPNIDIIARQHPLDRTPPFNLLPPNSRIKLDNETPLHQLISKSSCVLGINSTVLLESLIYDKPVYAVGDGVFSGADAIIKTELDETILTHHTFSIEGQEELLHLLLQKQKNLTVSRSSFFNKLISAIKDQRYSCYPLSGIIFSAFKVWIKNKLS</sequence>
<gene>
    <name evidence="1" type="ORF">MJO52_12480</name>
</gene>
<proteinExistence type="predicted"/>
<name>A0ABY4V7I5_9GAMM</name>
<dbReference type="RefSeq" id="WP_252081986.1">
    <property type="nucleotide sequence ID" value="NZ_CP092418.1"/>
</dbReference>
<reference evidence="1" key="1">
    <citation type="submission" date="2022-02" db="EMBL/GenBank/DDBJ databases">
        <title>Coral-associated bacteria.</title>
        <authorList>
            <person name="Tang K."/>
            <person name="Wang X."/>
        </authorList>
    </citation>
    <scope>NUCLEOTIDE SEQUENCE</scope>
    <source>
        <strain evidence="1">SCSIO 43006</strain>
    </source>
</reference>
<keyword evidence="2" id="KW-1185">Reference proteome</keyword>
<dbReference type="Pfam" id="PF05159">
    <property type="entry name" value="Capsule_synth"/>
    <property type="match status" value="1"/>
</dbReference>
<dbReference type="InterPro" id="IPR007833">
    <property type="entry name" value="Capsule_polysaccharide_synth"/>
</dbReference>
<evidence type="ECO:0008006" key="3">
    <source>
        <dbReference type="Google" id="ProtNLM"/>
    </source>
</evidence>
<evidence type="ECO:0000313" key="2">
    <source>
        <dbReference type="Proteomes" id="UP001055658"/>
    </source>
</evidence>
<accession>A0ABY4V7I5</accession>